<evidence type="ECO:0000313" key="4">
    <source>
        <dbReference type="Proteomes" id="UP000027265"/>
    </source>
</evidence>
<evidence type="ECO:0000256" key="1">
    <source>
        <dbReference type="SAM" id="MobiDB-lite"/>
    </source>
</evidence>
<feature type="region of interest" description="Disordered" evidence="1">
    <location>
        <begin position="406"/>
        <end position="473"/>
    </location>
</feature>
<feature type="compositionally biased region" description="Basic and acidic residues" evidence="1">
    <location>
        <begin position="1"/>
        <end position="10"/>
    </location>
</feature>
<sequence length="657" mass="73700">MVFASKDKGRTRLQKVAAAKPVPRRSTTPSEQHSDPESSSTTPEKVRTLGVLKRATRRNPSGSFQVHLSDAVPSSPPSANRSPKDKTLFPSLDPIVQGPGHTANDIPRKGSLNDDVFEQRRSFVRREGMVLHPYSARDAPYPQAYNPVLLENDLHSQELYRRLTPKSSPTFHDYEKKPPSNVLDLGCGQGEWVLEAAHTWRSHGTKVTGFDLVDVHANAWEVEKSILDNVFWVQGNFVKYKLPFPDGSFDLVRMANLTLCIPYDRWIFVLSEVRRVLTPGGLLELVDDQIFFPCIQSPHDAPIAHAPSTPPRTSGCDMDSDDDFMDATTDSEDATAPNASPKFKNQRDPYLEWDANAKNAVDMELLFHQTLIKGRSIHPRPHQFLDVALQRVFGKPLVHKSHSLHLALPHPATPTNHRSDVDSEKSTSARNSDSSEKQKGNLATWMTMVEWDQPEKGRKKEKRTSQDSVRSVAALPPSISAKAAGRLGIADISRAGPAYQPPGLILWPSTFIPMTAEELDHSVSKNIHILLGCKVAMEDHLAGIKDEQGRRLVSEDEFSDSFWQYDCFRRKRFNLPADLPDVHFASHRHSDPITLPKTPEFHLTTFSLESPPKKDTVRGTSFPAVAPREETSETTFVRAIRVWEAYKMDEKTVSTRC</sequence>
<feature type="compositionally biased region" description="Polar residues" evidence="1">
    <location>
        <begin position="25"/>
        <end position="43"/>
    </location>
</feature>
<dbReference type="OrthoDB" id="2013972at2759"/>
<dbReference type="SUPFAM" id="SSF53335">
    <property type="entry name" value="S-adenosyl-L-methionine-dependent methyltransferases"/>
    <property type="match status" value="1"/>
</dbReference>
<evidence type="ECO:0000259" key="2">
    <source>
        <dbReference type="Pfam" id="PF13649"/>
    </source>
</evidence>
<dbReference type="STRING" id="933084.A0A067QI34"/>
<dbReference type="InterPro" id="IPR041698">
    <property type="entry name" value="Methyltransf_25"/>
</dbReference>
<dbReference type="Gene3D" id="3.40.50.150">
    <property type="entry name" value="Vaccinia Virus protein VP39"/>
    <property type="match status" value="1"/>
</dbReference>
<dbReference type="InParanoid" id="A0A067QI34"/>
<dbReference type="PANTHER" id="PTHR43591:SF105">
    <property type="entry name" value="METHYLTRANSFERASE DOMAIN-CONTAINING PROTEIN-RELATED"/>
    <property type="match status" value="1"/>
</dbReference>
<dbReference type="GO" id="GO:0008168">
    <property type="term" value="F:methyltransferase activity"/>
    <property type="evidence" value="ECO:0007669"/>
    <property type="project" value="TreeGrafter"/>
</dbReference>
<feature type="region of interest" description="Disordered" evidence="1">
    <location>
        <begin position="302"/>
        <end position="346"/>
    </location>
</feature>
<proteinExistence type="predicted"/>
<gene>
    <name evidence="3" type="ORF">JAAARDRAFT_65254</name>
</gene>
<dbReference type="AlphaFoldDB" id="A0A067QI34"/>
<dbReference type="PANTHER" id="PTHR43591">
    <property type="entry name" value="METHYLTRANSFERASE"/>
    <property type="match status" value="1"/>
</dbReference>
<dbReference type="HOGENOM" id="CLU_007710_0_0_1"/>
<organism evidence="3 4">
    <name type="scientific">Jaapia argillacea MUCL 33604</name>
    <dbReference type="NCBI Taxonomy" id="933084"/>
    <lineage>
        <taxon>Eukaryota</taxon>
        <taxon>Fungi</taxon>
        <taxon>Dikarya</taxon>
        <taxon>Basidiomycota</taxon>
        <taxon>Agaricomycotina</taxon>
        <taxon>Agaricomycetes</taxon>
        <taxon>Agaricomycetidae</taxon>
        <taxon>Jaapiales</taxon>
        <taxon>Jaapiaceae</taxon>
        <taxon>Jaapia</taxon>
    </lineage>
</organism>
<feature type="region of interest" description="Disordered" evidence="1">
    <location>
        <begin position="1"/>
        <end position="112"/>
    </location>
</feature>
<feature type="domain" description="Methyltransferase" evidence="2">
    <location>
        <begin position="182"/>
        <end position="281"/>
    </location>
</feature>
<dbReference type="CDD" id="cd02440">
    <property type="entry name" value="AdoMet_MTases"/>
    <property type="match status" value="1"/>
</dbReference>
<dbReference type="EMBL" id="KL197710">
    <property type="protein sequence ID" value="KDQ63182.1"/>
    <property type="molecule type" value="Genomic_DNA"/>
</dbReference>
<name>A0A067QI34_9AGAM</name>
<evidence type="ECO:0000313" key="3">
    <source>
        <dbReference type="EMBL" id="KDQ63182.1"/>
    </source>
</evidence>
<dbReference type="Proteomes" id="UP000027265">
    <property type="component" value="Unassembled WGS sequence"/>
</dbReference>
<reference evidence="4" key="1">
    <citation type="journal article" date="2014" name="Proc. Natl. Acad. Sci. U.S.A.">
        <title>Extensive sampling of basidiomycete genomes demonstrates inadequacy of the white-rot/brown-rot paradigm for wood decay fungi.</title>
        <authorList>
            <person name="Riley R."/>
            <person name="Salamov A.A."/>
            <person name="Brown D.W."/>
            <person name="Nagy L.G."/>
            <person name="Floudas D."/>
            <person name="Held B.W."/>
            <person name="Levasseur A."/>
            <person name="Lombard V."/>
            <person name="Morin E."/>
            <person name="Otillar R."/>
            <person name="Lindquist E.A."/>
            <person name="Sun H."/>
            <person name="LaButti K.M."/>
            <person name="Schmutz J."/>
            <person name="Jabbour D."/>
            <person name="Luo H."/>
            <person name="Baker S.E."/>
            <person name="Pisabarro A.G."/>
            <person name="Walton J.D."/>
            <person name="Blanchette R.A."/>
            <person name="Henrissat B."/>
            <person name="Martin F."/>
            <person name="Cullen D."/>
            <person name="Hibbett D.S."/>
            <person name="Grigoriev I.V."/>
        </authorList>
    </citation>
    <scope>NUCLEOTIDE SEQUENCE [LARGE SCALE GENOMIC DNA]</scope>
    <source>
        <strain evidence="4">MUCL 33604</strain>
    </source>
</reference>
<accession>A0A067QI34</accession>
<feature type="compositionally biased region" description="Basic and acidic residues" evidence="1">
    <location>
        <begin position="417"/>
        <end position="439"/>
    </location>
</feature>
<keyword evidence="4" id="KW-1185">Reference proteome</keyword>
<dbReference type="Pfam" id="PF13649">
    <property type="entry name" value="Methyltransf_25"/>
    <property type="match status" value="1"/>
</dbReference>
<dbReference type="InterPro" id="IPR029063">
    <property type="entry name" value="SAM-dependent_MTases_sf"/>
</dbReference>
<feature type="compositionally biased region" description="Acidic residues" evidence="1">
    <location>
        <begin position="318"/>
        <end position="333"/>
    </location>
</feature>
<protein>
    <recommendedName>
        <fullName evidence="2">Methyltransferase domain-containing protein</fullName>
    </recommendedName>
</protein>